<dbReference type="InterPro" id="IPR024109">
    <property type="entry name" value="Trp-tRNA-ligase_bac-type"/>
</dbReference>
<comment type="subunit">
    <text evidence="8">Homodimer.</text>
</comment>
<dbReference type="InterPro" id="IPR050203">
    <property type="entry name" value="Trp-tRNA_synthetase"/>
</dbReference>
<comment type="subcellular location">
    <subcellularLocation>
        <location evidence="8">Cytoplasm</location>
    </subcellularLocation>
</comment>
<evidence type="ECO:0000256" key="6">
    <source>
        <dbReference type="ARBA" id="ARBA00023146"/>
    </source>
</evidence>
<dbReference type="EMBL" id="FNHG01000006">
    <property type="protein sequence ID" value="SDM20165.1"/>
    <property type="molecule type" value="Genomic_DNA"/>
</dbReference>
<evidence type="ECO:0000256" key="9">
    <source>
        <dbReference type="RuleBase" id="RU363036"/>
    </source>
</evidence>
<dbReference type="NCBIfam" id="TIGR00233">
    <property type="entry name" value="trpS"/>
    <property type="match status" value="1"/>
</dbReference>
<dbReference type="STRING" id="144026.SAMN04488568_106130"/>
<keyword evidence="8" id="KW-0963">Cytoplasm</keyword>
<organism evidence="10 11">
    <name type="scientific">Maricaulis salignorans</name>
    <dbReference type="NCBI Taxonomy" id="144026"/>
    <lineage>
        <taxon>Bacteria</taxon>
        <taxon>Pseudomonadati</taxon>
        <taxon>Pseudomonadota</taxon>
        <taxon>Alphaproteobacteria</taxon>
        <taxon>Maricaulales</taxon>
        <taxon>Maricaulaceae</taxon>
        <taxon>Maricaulis</taxon>
    </lineage>
</organism>
<evidence type="ECO:0000256" key="4">
    <source>
        <dbReference type="ARBA" id="ARBA00022840"/>
    </source>
</evidence>
<dbReference type="FunFam" id="3.40.50.620:FF:000082">
    <property type="entry name" value="MSW1p Mitochondrial tryptophanyl-tRNA synthetase"/>
    <property type="match status" value="1"/>
</dbReference>
<evidence type="ECO:0000256" key="1">
    <source>
        <dbReference type="ARBA" id="ARBA00005594"/>
    </source>
</evidence>
<reference evidence="10 11" key="1">
    <citation type="submission" date="2016-10" db="EMBL/GenBank/DDBJ databases">
        <authorList>
            <person name="de Groot N.N."/>
        </authorList>
    </citation>
    <scope>NUCLEOTIDE SEQUENCE [LARGE SCALE GENOMIC DNA]</scope>
    <source>
        <strain evidence="10 11">DSM 16077</strain>
    </source>
</reference>
<gene>
    <name evidence="8" type="primary">trpS</name>
    <name evidence="10" type="ORF">SAMN04488568_106130</name>
</gene>
<dbReference type="Gene3D" id="3.40.50.620">
    <property type="entry name" value="HUPs"/>
    <property type="match status" value="1"/>
</dbReference>
<sequence length="345" mass="37611">MSDNPTEYNGPKRIFSGMQPTGQLHLGNYLGALKNWVALQDEGSFECFYCVVDMHAITMPHDPKALPGAVRAAAAAYIAAGVDPAKSALFAQSAVPEHAELAWIFNCVARMGWAERMTQFKDKAGKDKERASVGLFTYPVLMAADILVYKATHVPVGDDQKQHLELCRDVAARFNRDYGDGEMIFPITEPVIQGPGARIMSLRDGLSKMSKSDVSDNSRINLHDDADTIAKKIRKAKTDPEPLPDTMEALNARPEATNLVGIYAALTGRTKADVLAEFAGQGFGVFKPALADVAVEYLAPISDEFRRLVADQAEIDRILTDGAERARTVAAPVLKQAKQVIGYWS</sequence>
<dbReference type="CDD" id="cd00806">
    <property type="entry name" value="TrpRS_core"/>
    <property type="match status" value="1"/>
</dbReference>
<dbReference type="Pfam" id="PF00579">
    <property type="entry name" value="tRNA-synt_1b"/>
    <property type="match status" value="1"/>
</dbReference>
<comment type="function">
    <text evidence="8">Catalyzes the attachment of tryptophan to tRNA(Trp).</text>
</comment>
<evidence type="ECO:0000256" key="3">
    <source>
        <dbReference type="ARBA" id="ARBA00022741"/>
    </source>
</evidence>
<accession>A0A1G9RCJ6</accession>
<dbReference type="Gene3D" id="1.10.240.10">
    <property type="entry name" value="Tyrosyl-Transfer RNA Synthetase"/>
    <property type="match status" value="1"/>
</dbReference>
<dbReference type="PRINTS" id="PR01039">
    <property type="entry name" value="TRNASYNTHTRP"/>
</dbReference>
<protein>
    <recommendedName>
        <fullName evidence="8">Tryptophan--tRNA ligase</fullName>
        <ecNumber evidence="8">6.1.1.2</ecNumber>
    </recommendedName>
    <alternativeName>
        <fullName evidence="8">Tryptophanyl-tRNA synthetase</fullName>
        <shortName evidence="8">TrpRS</shortName>
    </alternativeName>
</protein>
<evidence type="ECO:0000256" key="2">
    <source>
        <dbReference type="ARBA" id="ARBA00022598"/>
    </source>
</evidence>
<feature type="short sequence motif" description="'KMSKS' region" evidence="8">
    <location>
        <begin position="208"/>
        <end position="212"/>
    </location>
</feature>
<feature type="binding site" evidence="8">
    <location>
        <begin position="27"/>
        <end position="28"/>
    </location>
    <ligand>
        <name>ATP</name>
        <dbReference type="ChEBI" id="CHEBI:30616"/>
    </ligand>
</feature>
<evidence type="ECO:0000313" key="10">
    <source>
        <dbReference type="EMBL" id="SDM20165.1"/>
    </source>
</evidence>
<dbReference type="InterPro" id="IPR002306">
    <property type="entry name" value="Trp-tRNA-ligase"/>
</dbReference>
<comment type="similarity">
    <text evidence="1 8 9">Belongs to the class-I aminoacyl-tRNA synthetase family.</text>
</comment>
<feature type="short sequence motif" description="'HIGH' region" evidence="8">
    <location>
        <begin position="20"/>
        <end position="28"/>
    </location>
</feature>
<feature type="binding site" evidence="8">
    <location>
        <begin position="208"/>
        <end position="212"/>
    </location>
    <ligand>
        <name>ATP</name>
        <dbReference type="ChEBI" id="CHEBI:30616"/>
    </ligand>
</feature>
<dbReference type="Proteomes" id="UP000199759">
    <property type="component" value="Unassembled WGS sequence"/>
</dbReference>
<dbReference type="InterPro" id="IPR001412">
    <property type="entry name" value="aa-tRNA-synth_I_CS"/>
</dbReference>
<keyword evidence="3 8" id="KW-0547">Nucleotide-binding</keyword>
<dbReference type="PANTHER" id="PTHR43766:SF1">
    <property type="entry name" value="TRYPTOPHAN--TRNA LIGASE, MITOCHONDRIAL"/>
    <property type="match status" value="1"/>
</dbReference>
<dbReference type="InterPro" id="IPR002305">
    <property type="entry name" value="aa-tRNA-synth_Ic"/>
</dbReference>
<dbReference type="RefSeq" id="WP_091769031.1">
    <property type="nucleotide sequence ID" value="NZ_FNHG01000006.1"/>
</dbReference>
<name>A0A1G9RCJ6_9PROT</name>
<feature type="binding site" evidence="8">
    <location>
        <position position="199"/>
    </location>
    <ligand>
        <name>ATP</name>
        <dbReference type="ChEBI" id="CHEBI:30616"/>
    </ligand>
</feature>
<proteinExistence type="inferred from homology"/>
<dbReference type="PROSITE" id="PS00178">
    <property type="entry name" value="AA_TRNA_LIGASE_I"/>
    <property type="match status" value="1"/>
</dbReference>
<dbReference type="GO" id="GO:0005829">
    <property type="term" value="C:cytosol"/>
    <property type="evidence" value="ECO:0007669"/>
    <property type="project" value="TreeGrafter"/>
</dbReference>
<feature type="binding site" evidence="8">
    <location>
        <position position="145"/>
    </location>
    <ligand>
        <name>L-tryptophan</name>
        <dbReference type="ChEBI" id="CHEBI:57912"/>
    </ligand>
</feature>
<evidence type="ECO:0000313" key="11">
    <source>
        <dbReference type="Proteomes" id="UP000199759"/>
    </source>
</evidence>
<dbReference type="GO" id="GO:0006436">
    <property type="term" value="P:tryptophanyl-tRNA aminoacylation"/>
    <property type="evidence" value="ECO:0007669"/>
    <property type="project" value="UniProtKB-UniRule"/>
</dbReference>
<keyword evidence="11" id="KW-1185">Reference proteome</keyword>
<dbReference type="PANTHER" id="PTHR43766">
    <property type="entry name" value="TRYPTOPHAN--TRNA LIGASE, MITOCHONDRIAL"/>
    <property type="match status" value="1"/>
</dbReference>
<dbReference type="HAMAP" id="MF_00140_B">
    <property type="entry name" value="Trp_tRNA_synth_B"/>
    <property type="match status" value="1"/>
</dbReference>
<evidence type="ECO:0000256" key="7">
    <source>
        <dbReference type="ARBA" id="ARBA00049929"/>
    </source>
</evidence>
<dbReference type="EC" id="6.1.1.2" evidence="8"/>
<feature type="binding site" evidence="8">
    <location>
        <begin position="19"/>
        <end position="21"/>
    </location>
    <ligand>
        <name>ATP</name>
        <dbReference type="ChEBI" id="CHEBI:30616"/>
    </ligand>
</feature>
<evidence type="ECO:0000256" key="8">
    <source>
        <dbReference type="HAMAP-Rule" id="MF_00140"/>
    </source>
</evidence>
<keyword evidence="6 8" id="KW-0030">Aminoacyl-tRNA synthetase</keyword>
<keyword evidence="4 8" id="KW-0067">ATP-binding</keyword>
<evidence type="ECO:0000256" key="5">
    <source>
        <dbReference type="ARBA" id="ARBA00022917"/>
    </source>
</evidence>
<dbReference type="OrthoDB" id="9801042at2"/>
<dbReference type="GO" id="GO:0004830">
    <property type="term" value="F:tryptophan-tRNA ligase activity"/>
    <property type="evidence" value="ECO:0007669"/>
    <property type="project" value="UniProtKB-UniRule"/>
</dbReference>
<dbReference type="InterPro" id="IPR014729">
    <property type="entry name" value="Rossmann-like_a/b/a_fold"/>
</dbReference>
<dbReference type="AlphaFoldDB" id="A0A1G9RCJ6"/>
<comment type="catalytic activity">
    <reaction evidence="7 8">
        <text>tRNA(Trp) + L-tryptophan + ATP = L-tryptophyl-tRNA(Trp) + AMP + diphosphate + H(+)</text>
        <dbReference type="Rhea" id="RHEA:24080"/>
        <dbReference type="Rhea" id="RHEA-COMP:9671"/>
        <dbReference type="Rhea" id="RHEA-COMP:9705"/>
        <dbReference type="ChEBI" id="CHEBI:15378"/>
        <dbReference type="ChEBI" id="CHEBI:30616"/>
        <dbReference type="ChEBI" id="CHEBI:33019"/>
        <dbReference type="ChEBI" id="CHEBI:57912"/>
        <dbReference type="ChEBI" id="CHEBI:78442"/>
        <dbReference type="ChEBI" id="CHEBI:78535"/>
        <dbReference type="ChEBI" id="CHEBI:456215"/>
        <dbReference type="EC" id="6.1.1.2"/>
    </reaction>
</comment>
<dbReference type="GO" id="GO:0005524">
    <property type="term" value="F:ATP binding"/>
    <property type="evidence" value="ECO:0007669"/>
    <property type="project" value="UniProtKB-UniRule"/>
</dbReference>
<keyword evidence="2 8" id="KW-0436">Ligase</keyword>
<feature type="binding site" evidence="8">
    <location>
        <begin position="157"/>
        <end position="159"/>
    </location>
    <ligand>
        <name>ATP</name>
        <dbReference type="ChEBI" id="CHEBI:30616"/>
    </ligand>
</feature>
<keyword evidence="5 8" id="KW-0648">Protein biosynthesis</keyword>
<dbReference type="SUPFAM" id="SSF52374">
    <property type="entry name" value="Nucleotidylyl transferase"/>
    <property type="match status" value="1"/>
</dbReference>